<protein>
    <submittedName>
        <fullName evidence="1">Uncharacterized protein</fullName>
    </submittedName>
</protein>
<accession>A0A927N5F3</accession>
<dbReference type="EMBL" id="JADBEM010000001">
    <property type="protein sequence ID" value="MBE1608860.1"/>
    <property type="molecule type" value="Genomic_DNA"/>
</dbReference>
<keyword evidence="2" id="KW-1185">Reference proteome</keyword>
<proteinExistence type="predicted"/>
<organism evidence="1 2">
    <name type="scientific">Actinopolymorpha pittospori</name>
    <dbReference type="NCBI Taxonomy" id="648752"/>
    <lineage>
        <taxon>Bacteria</taxon>
        <taxon>Bacillati</taxon>
        <taxon>Actinomycetota</taxon>
        <taxon>Actinomycetes</taxon>
        <taxon>Propionibacteriales</taxon>
        <taxon>Actinopolymorphaceae</taxon>
        <taxon>Actinopolymorpha</taxon>
    </lineage>
</organism>
<evidence type="ECO:0000313" key="1">
    <source>
        <dbReference type="EMBL" id="MBE1608860.1"/>
    </source>
</evidence>
<gene>
    <name evidence="1" type="ORF">HEB94_005708</name>
</gene>
<dbReference type="AlphaFoldDB" id="A0A927N5F3"/>
<name>A0A927N5F3_9ACTN</name>
<dbReference type="Proteomes" id="UP000638648">
    <property type="component" value="Unassembled WGS sequence"/>
</dbReference>
<evidence type="ECO:0000313" key="2">
    <source>
        <dbReference type="Proteomes" id="UP000638648"/>
    </source>
</evidence>
<dbReference type="RefSeq" id="WP_192752558.1">
    <property type="nucleotide sequence ID" value="NZ_BAABJL010000119.1"/>
</dbReference>
<comment type="caution">
    <text evidence="1">The sequence shown here is derived from an EMBL/GenBank/DDBJ whole genome shotgun (WGS) entry which is preliminary data.</text>
</comment>
<sequence length="99" mass="10636">MIGPETSPGPTIDPSLRDSARRRIEATLHCSPRGPVSDVVRLQATDLLAGWWAAAAACEVSDDDLRVVVSLPSVALDVAQSMQRRRELETSLVPPLGHP</sequence>
<reference evidence="1" key="1">
    <citation type="submission" date="2020-10" db="EMBL/GenBank/DDBJ databases">
        <title>Sequencing the genomes of 1000 actinobacteria strains.</title>
        <authorList>
            <person name="Klenk H.-P."/>
        </authorList>
    </citation>
    <scope>NUCLEOTIDE SEQUENCE</scope>
    <source>
        <strain evidence="1">DSM 45354</strain>
    </source>
</reference>